<dbReference type="Proteomes" id="UP000054988">
    <property type="component" value="Unassembled WGS sequence"/>
</dbReference>
<reference evidence="2 3" key="1">
    <citation type="submission" date="2015-12" db="EMBL/GenBank/DDBJ databases">
        <title>Draft genome sequence of Moniliophthora roreri, the causal agent of frosty pod rot of cacao.</title>
        <authorList>
            <person name="Aime M.C."/>
            <person name="Diaz-Valderrama J.R."/>
            <person name="Kijpornyongpan T."/>
            <person name="Phillips-Mora W."/>
        </authorList>
    </citation>
    <scope>NUCLEOTIDE SEQUENCE [LARGE SCALE GENOMIC DNA]</scope>
    <source>
        <strain evidence="2 3">MCA 2952</strain>
    </source>
</reference>
<dbReference type="PANTHER" id="PTHR43544:SF12">
    <property type="entry name" value="NAD(P)-BINDING ROSSMANN-FOLD SUPERFAMILY PROTEIN"/>
    <property type="match status" value="1"/>
</dbReference>
<sequence length="247" mass="27602">MPPFILITPATRGLSLALTRNFLRATNLPVYATHRSGSPEGVKEHILSPLKDIDPNRLHLLHLDLTKESTIEEAAGRISKDSTIHTAFLTGGILHPEKSPEQLDFVAIKDTFDINVISHLLLIKHFSRFLPTSGDIAKWVHISARVGSISDNKTGGWYSYRASKAALNQVIKTLDVQLKMKGKAAMAVGMHPGTVKTDLSREFWSSVPKEKLFEPEYAAEKLIEVVNSLKEEQRGCIWDWAGKRVDW</sequence>
<dbReference type="GO" id="GO:0016491">
    <property type="term" value="F:oxidoreductase activity"/>
    <property type="evidence" value="ECO:0007669"/>
    <property type="project" value="TreeGrafter"/>
</dbReference>
<dbReference type="InterPro" id="IPR036291">
    <property type="entry name" value="NAD(P)-bd_dom_sf"/>
</dbReference>
<dbReference type="GO" id="GO:0005737">
    <property type="term" value="C:cytoplasm"/>
    <property type="evidence" value="ECO:0007669"/>
    <property type="project" value="TreeGrafter"/>
</dbReference>
<dbReference type="AlphaFoldDB" id="A0A0W0FCA0"/>
<dbReference type="CDD" id="cd05325">
    <property type="entry name" value="carb_red_sniffer_like_SDR_c"/>
    <property type="match status" value="1"/>
</dbReference>
<protein>
    <submittedName>
        <fullName evidence="2">Putative NAD-P-binding protein</fullName>
    </submittedName>
</protein>
<dbReference type="SUPFAM" id="SSF51735">
    <property type="entry name" value="NAD(P)-binding Rossmann-fold domains"/>
    <property type="match status" value="1"/>
</dbReference>
<evidence type="ECO:0000256" key="1">
    <source>
        <dbReference type="ARBA" id="ARBA00006484"/>
    </source>
</evidence>
<proteinExistence type="inferred from homology"/>
<dbReference type="InterPro" id="IPR002347">
    <property type="entry name" value="SDR_fam"/>
</dbReference>
<accession>A0A0W0FCA0</accession>
<evidence type="ECO:0000313" key="3">
    <source>
        <dbReference type="Proteomes" id="UP000054988"/>
    </source>
</evidence>
<name>A0A0W0FCA0_MONRR</name>
<evidence type="ECO:0000313" key="2">
    <source>
        <dbReference type="EMBL" id="KTB33930.1"/>
    </source>
</evidence>
<dbReference type="PRINTS" id="PR00081">
    <property type="entry name" value="GDHRDH"/>
</dbReference>
<dbReference type="Pfam" id="PF00106">
    <property type="entry name" value="adh_short"/>
    <property type="match status" value="1"/>
</dbReference>
<comment type="similarity">
    <text evidence="1">Belongs to the short-chain dehydrogenases/reductases (SDR) family.</text>
</comment>
<gene>
    <name evidence="2" type="ORF">WG66_13356</name>
</gene>
<dbReference type="Gene3D" id="3.40.50.720">
    <property type="entry name" value="NAD(P)-binding Rossmann-like Domain"/>
    <property type="match status" value="1"/>
</dbReference>
<dbReference type="PANTHER" id="PTHR43544">
    <property type="entry name" value="SHORT-CHAIN DEHYDROGENASE/REDUCTASE"/>
    <property type="match status" value="1"/>
</dbReference>
<dbReference type="EMBL" id="LATX01002123">
    <property type="protein sequence ID" value="KTB33930.1"/>
    <property type="molecule type" value="Genomic_DNA"/>
</dbReference>
<dbReference type="eggNOG" id="KOG1611">
    <property type="taxonomic scope" value="Eukaryota"/>
</dbReference>
<dbReference type="InterPro" id="IPR051468">
    <property type="entry name" value="Fungal_SecMetab_SDRs"/>
</dbReference>
<comment type="caution">
    <text evidence="2">The sequence shown here is derived from an EMBL/GenBank/DDBJ whole genome shotgun (WGS) entry which is preliminary data.</text>
</comment>
<organism evidence="2 3">
    <name type="scientific">Moniliophthora roreri</name>
    <name type="common">Frosty pod rot fungus</name>
    <name type="synonym">Monilia roreri</name>
    <dbReference type="NCBI Taxonomy" id="221103"/>
    <lineage>
        <taxon>Eukaryota</taxon>
        <taxon>Fungi</taxon>
        <taxon>Dikarya</taxon>
        <taxon>Basidiomycota</taxon>
        <taxon>Agaricomycotina</taxon>
        <taxon>Agaricomycetes</taxon>
        <taxon>Agaricomycetidae</taxon>
        <taxon>Agaricales</taxon>
        <taxon>Marasmiineae</taxon>
        <taxon>Marasmiaceae</taxon>
        <taxon>Moniliophthora</taxon>
    </lineage>
</organism>